<evidence type="ECO:0000313" key="1">
    <source>
        <dbReference type="EMBL" id="KAJ5214688.1"/>
    </source>
</evidence>
<protein>
    <submittedName>
        <fullName evidence="1">Uncharacterized protein</fullName>
    </submittedName>
</protein>
<dbReference type="AlphaFoldDB" id="A0A9W9N907"/>
<dbReference type="OrthoDB" id="4353096at2759"/>
<dbReference type="Proteomes" id="UP001150942">
    <property type="component" value="Unassembled WGS sequence"/>
</dbReference>
<organism evidence="1 2">
    <name type="scientific">Penicillium cf. viridicatum</name>
    <dbReference type="NCBI Taxonomy" id="2972119"/>
    <lineage>
        <taxon>Eukaryota</taxon>
        <taxon>Fungi</taxon>
        <taxon>Dikarya</taxon>
        <taxon>Ascomycota</taxon>
        <taxon>Pezizomycotina</taxon>
        <taxon>Eurotiomycetes</taxon>
        <taxon>Eurotiomycetidae</taxon>
        <taxon>Eurotiales</taxon>
        <taxon>Aspergillaceae</taxon>
        <taxon>Penicillium</taxon>
    </lineage>
</organism>
<name>A0A9W9N907_9EURO</name>
<reference evidence="1" key="2">
    <citation type="journal article" date="2023" name="IMA Fungus">
        <title>Comparative genomic study of the Penicillium genus elucidates a diverse pangenome and 15 lateral gene transfer events.</title>
        <authorList>
            <person name="Petersen C."/>
            <person name="Sorensen T."/>
            <person name="Nielsen M.R."/>
            <person name="Sondergaard T.E."/>
            <person name="Sorensen J.L."/>
            <person name="Fitzpatrick D.A."/>
            <person name="Frisvad J.C."/>
            <person name="Nielsen K.L."/>
        </authorList>
    </citation>
    <scope>NUCLEOTIDE SEQUENCE</scope>
    <source>
        <strain evidence="1">IBT 20477</strain>
    </source>
</reference>
<sequence>MLSPTCSVFKRKRKGPMVPGVFITFFVRENVPGEPLDYQEFWNMNDYMRESIRTFTLRCRAMHTFNVEAQF</sequence>
<gene>
    <name evidence="1" type="ORF">N7449_001857</name>
</gene>
<keyword evidence="2" id="KW-1185">Reference proteome</keyword>
<evidence type="ECO:0000313" key="2">
    <source>
        <dbReference type="Proteomes" id="UP001150942"/>
    </source>
</evidence>
<comment type="caution">
    <text evidence="1">The sequence shown here is derived from an EMBL/GenBank/DDBJ whole genome shotgun (WGS) entry which is preliminary data.</text>
</comment>
<reference evidence="1" key="1">
    <citation type="submission" date="2022-11" db="EMBL/GenBank/DDBJ databases">
        <authorList>
            <person name="Petersen C."/>
        </authorList>
    </citation>
    <scope>NUCLEOTIDE SEQUENCE</scope>
    <source>
        <strain evidence="1">IBT 20477</strain>
    </source>
</reference>
<accession>A0A9W9N907</accession>
<proteinExistence type="predicted"/>
<dbReference type="EMBL" id="JAPQKQ010000001">
    <property type="protein sequence ID" value="KAJ5214688.1"/>
    <property type="molecule type" value="Genomic_DNA"/>
</dbReference>